<feature type="active site" description="Nucleophile" evidence="10 11">
    <location>
        <position position="79"/>
    </location>
</feature>
<proteinExistence type="inferred from homology"/>
<gene>
    <name evidence="10 13" type="primary">hisH</name>
    <name evidence="13" type="ORF">MOZ60_00340</name>
</gene>
<dbReference type="SUPFAM" id="SSF52317">
    <property type="entry name" value="Class I glutamine amidotransferase-like"/>
    <property type="match status" value="1"/>
</dbReference>
<keyword evidence="3 10" id="KW-0028">Amino-acid biosynthesis</keyword>
<dbReference type="Proteomes" id="UP001286174">
    <property type="component" value="Unassembled WGS sequence"/>
</dbReference>
<protein>
    <recommendedName>
        <fullName evidence="10">Imidazole glycerol phosphate synthase subunit HisH</fullName>
        <ecNumber evidence="10">4.3.2.10</ecNumber>
    </recommendedName>
    <alternativeName>
        <fullName evidence="10">IGP synthase glutaminase subunit</fullName>
        <ecNumber evidence="10">3.5.1.2</ecNumber>
    </alternativeName>
    <alternativeName>
        <fullName evidence="10">IGP synthase subunit HisH</fullName>
    </alternativeName>
    <alternativeName>
        <fullName evidence="10">ImGP synthase subunit HisH</fullName>
        <shortName evidence="10">IGPS subunit HisH</shortName>
    </alternativeName>
</protein>
<evidence type="ECO:0000256" key="7">
    <source>
        <dbReference type="ARBA" id="ARBA00023239"/>
    </source>
</evidence>
<feature type="active site" evidence="10 11">
    <location>
        <position position="185"/>
    </location>
</feature>
<reference evidence="13 14" key="1">
    <citation type="submission" date="2022-03" db="EMBL/GenBank/DDBJ databases">
        <title>Novel taxa within the pig intestine.</title>
        <authorList>
            <person name="Wylensek D."/>
            <person name="Bishof K."/>
            <person name="Afrizal A."/>
            <person name="Clavel T."/>
        </authorList>
    </citation>
    <scope>NUCLEOTIDE SEQUENCE [LARGE SCALE GENOMIC DNA]</scope>
    <source>
        <strain evidence="13 14">CLA-KB-P133</strain>
    </source>
</reference>
<dbReference type="EC" id="4.3.2.10" evidence="10"/>
<dbReference type="InterPro" id="IPR010139">
    <property type="entry name" value="Imidazole-glycPsynth_HisH"/>
</dbReference>
<evidence type="ECO:0000256" key="6">
    <source>
        <dbReference type="ARBA" id="ARBA00023102"/>
    </source>
</evidence>
<evidence type="ECO:0000256" key="3">
    <source>
        <dbReference type="ARBA" id="ARBA00022605"/>
    </source>
</evidence>
<comment type="catalytic activity">
    <reaction evidence="8 10">
        <text>5-[(5-phospho-1-deoxy-D-ribulos-1-ylimino)methylamino]-1-(5-phospho-beta-D-ribosyl)imidazole-4-carboxamide + L-glutamine = D-erythro-1-(imidazol-4-yl)glycerol 3-phosphate + 5-amino-1-(5-phospho-beta-D-ribosyl)imidazole-4-carboxamide + L-glutamate + H(+)</text>
        <dbReference type="Rhea" id="RHEA:24793"/>
        <dbReference type="ChEBI" id="CHEBI:15378"/>
        <dbReference type="ChEBI" id="CHEBI:29985"/>
        <dbReference type="ChEBI" id="CHEBI:58278"/>
        <dbReference type="ChEBI" id="CHEBI:58359"/>
        <dbReference type="ChEBI" id="CHEBI:58475"/>
        <dbReference type="ChEBI" id="CHEBI:58525"/>
        <dbReference type="EC" id="4.3.2.10"/>
    </reaction>
</comment>
<keyword evidence="6 10" id="KW-0368">Histidine biosynthesis</keyword>
<dbReference type="GO" id="GO:0016829">
    <property type="term" value="F:lyase activity"/>
    <property type="evidence" value="ECO:0007669"/>
    <property type="project" value="UniProtKB-KW"/>
</dbReference>
<dbReference type="GO" id="GO:0000105">
    <property type="term" value="P:L-histidine biosynthetic process"/>
    <property type="evidence" value="ECO:0007669"/>
    <property type="project" value="UniProtKB-UniRule"/>
</dbReference>
<dbReference type="EC" id="3.5.1.2" evidence="10"/>
<dbReference type="InterPro" id="IPR029062">
    <property type="entry name" value="Class_I_gatase-like"/>
</dbReference>
<dbReference type="PANTHER" id="PTHR42701">
    <property type="entry name" value="IMIDAZOLE GLYCEROL PHOSPHATE SYNTHASE SUBUNIT HISH"/>
    <property type="match status" value="1"/>
</dbReference>
<evidence type="ECO:0000259" key="12">
    <source>
        <dbReference type="Pfam" id="PF00117"/>
    </source>
</evidence>
<comment type="catalytic activity">
    <reaction evidence="9 10">
        <text>L-glutamine + H2O = L-glutamate + NH4(+)</text>
        <dbReference type="Rhea" id="RHEA:15889"/>
        <dbReference type="ChEBI" id="CHEBI:15377"/>
        <dbReference type="ChEBI" id="CHEBI:28938"/>
        <dbReference type="ChEBI" id="CHEBI:29985"/>
        <dbReference type="ChEBI" id="CHEBI:58359"/>
        <dbReference type="EC" id="3.5.1.2"/>
    </reaction>
</comment>
<dbReference type="InterPro" id="IPR017926">
    <property type="entry name" value="GATASE"/>
</dbReference>
<dbReference type="EMBL" id="JALBUR010000001">
    <property type="protein sequence ID" value="MDX8418536.1"/>
    <property type="molecule type" value="Genomic_DNA"/>
</dbReference>
<dbReference type="RefSeq" id="WP_370595239.1">
    <property type="nucleotide sequence ID" value="NZ_JALBUR010000001.1"/>
</dbReference>
<dbReference type="GO" id="GO:0004359">
    <property type="term" value="F:glutaminase activity"/>
    <property type="evidence" value="ECO:0007669"/>
    <property type="project" value="UniProtKB-EC"/>
</dbReference>
<feature type="domain" description="Glutamine amidotransferase" evidence="12">
    <location>
        <begin position="4"/>
        <end position="196"/>
    </location>
</feature>
<dbReference type="CDD" id="cd01748">
    <property type="entry name" value="GATase1_IGP_Synthase"/>
    <property type="match status" value="1"/>
</dbReference>
<name>A0AB35U097_9FIRM</name>
<dbReference type="GO" id="GO:0005737">
    <property type="term" value="C:cytoplasm"/>
    <property type="evidence" value="ECO:0007669"/>
    <property type="project" value="UniProtKB-SubCell"/>
</dbReference>
<dbReference type="Gene3D" id="3.40.50.880">
    <property type="match status" value="1"/>
</dbReference>
<keyword evidence="5 10" id="KW-0315">Glutamine amidotransferase</keyword>
<dbReference type="AlphaFoldDB" id="A0AB35U097"/>
<evidence type="ECO:0000313" key="13">
    <source>
        <dbReference type="EMBL" id="MDX8418536.1"/>
    </source>
</evidence>
<dbReference type="PROSITE" id="PS51273">
    <property type="entry name" value="GATASE_TYPE_1"/>
    <property type="match status" value="1"/>
</dbReference>
<dbReference type="PANTHER" id="PTHR42701:SF1">
    <property type="entry name" value="IMIDAZOLE GLYCEROL PHOSPHATE SYNTHASE SUBUNIT HISH"/>
    <property type="match status" value="1"/>
</dbReference>
<dbReference type="HAMAP" id="MF_00278">
    <property type="entry name" value="HisH"/>
    <property type="match status" value="1"/>
</dbReference>
<evidence type="ECO:0000256" key="1">
    <source>
        <dbReference type="ARBA" id="ARBA00005091"/>
    </source>
</evidence>
<evidence type="ECO:0000256" key="8">
    <source>
        <dbReference type="ARBA" id="ARBA00047838"/>
    </source>
</evidence>
<comment type="caution">
    <text evidence="13">The sequence shown here is derived from an EMBL/GenBank/DDBJ whole genome shotgun (WGS) entry which is preliminary data.</text>
</comment>
<comment type="subunit">
    <text evidence="2 10">Heterodimer of HisH and HisF.</text>
</comment>
<keyword evidence="4 10" id="KW-0378">Hydrolase</keyword>
<evidence type="ECO:0000256" key="4">
    <source>
        <dbReference type="ARBA" id="ARBA00022801"/>
    </source>
</evidence>
<dbReference type="PIRSF" id="PIRSF000495">
    <property type="entry name" value="Amidotransf_hisH"/>
    <property type="match status" value="1"/>
</dbReference>
<organism evidence="13 14">
    <name type="scientific">Grylomicrobium aquisgranensis</name>
    <dbReference type="NCBI Taxonomy" id="2926318"/>
    <lineage>
        <taxon>Bacteria</taxon>
        <taxon>Bacillati</taxon>
        <taxon>Bacillota</taxon>
        <taxon>Erysipelotrichia</taxon>
        <taxon>Erysipelotrichales</taxon>
        <taxon>Erysipelotrichaceae</taxon>
        <taxon>Grylomicrobium</taxon>
    </lineage>
</organism>
<keyword evidence="7 10" id="KW-0456">Lyase</keyword>
<sequence>MIGIIDYGAGNLFSLKHALADLAAKTVVSGDPAVLSACDKLILPGVGAFGDGMAMLKENGLDQMILAQTAKGKPLLGICLGMQMLYESSEEDGFHKGLGLLKGNIIRLQGDDIRIPEVGWNLLERVNPHPIFSLLSGHPYMYYVHSYFASGTDPAQVFGISVDGKNNVPGLVGRDHILGCQFHPEKSSDDGRAVLRYFVEADI</sequence>
<comment type="subcellular location">
    <subcellularLocation>
        <location evidence="10">Cytoplasm</location>
    </subcellularLocation>
</comment>
<dbReference type="GO" id="GO:0000107">
    <property type="term" value="F:imidazoleglycerol-phosphate synthase activity"/>
    <property type="evidence" value="ECO:0007669"/>
    <property type="project" value="UniProtKB-UniRule"/>
</dbReference>
<accession>A0AB35U097</accession>
<comment type="pathway">
    <text evidence="1 10">Amino-acid biosynthesis; L-histidine biosynthesis; L-histidine from 5-phospho-alpha-D-ribose 1-diphosphate: step 5/9.</text>
</comment>
<evidence type="ECO:0000256" key="9">
    <source>
        <dbReference type="ARBA" id="ARBA00049534"/>
    </source>
</evidence>
<keyword evidence="10" id="KW-0963">Cytoplasm</keyword>
<dbReference type="Pfam" id="PF00117">
    <property type="entry name" value="GATase"/>
    <property type="match status" value="1"/>
</dbReference>
<evidence type="ECO:0000256" key="5">
    <source>
        <dbReference type="ARBA" id="ARBA00022962"/>
    </source>
</evidence>
<comment type="function">
    <text evidence="10">IGPS catalyzes the conversion of PRFAR and glutamine to IGP, AICAR and glutamate. The HisH subunit catalyzes the hydrolysis of glutamine to glutamate and ammonia as part of the synthesis of IGP and AICAR. The resulting ammonia molecule is channeled to the active site of HisF.</text>
</comment>
<evidence type="ECO:0000313" key="14">
    <source>
        <dbReference type="Proteomes" id="UP001286174"/>
    </source>
</evidence>
<feature type="active site" evidence="10 11">
    <location>
        <position position="183"/>
    </location>
</feature>
<keyword evidence="14" id="KW-1185">Reference proteome</keyword>
<evidence type="ECO:0000256" key="10">
    <source>
        <dbReference type="HAMAP-Rule" id="MF_00278"/>
    </source>
</evidence>
<evidence type="ECO:0000256" key="11">
    <source>
        <dbReference type="PIRSR" id="PIRSR000495-1"/>
    </source>
</evidence>
<dbReference type="NCBIfam" id="TIGR01855">
    <property type="entry name" value="IMP_synth_hisH"/>
    <property type="match status" value="1"/>
</dbReference>
<evidence type="ECO:0000256" key="2">
    <source>
        <dbReference type="ARBA" id="ARBA00011152"/>
    </source>
</evidence>